<evidence type="ECO:0000313" key="3">
    <source>
        <dbReference type="EMBL" id="KOH42524.1"/>
    </source>
</evidence>
<keyword evidence="1" id="KW-0812">Transmembrane</keyword>
<dbReference type="GO" id="GO:0016746">
    <property type="term" value="F:acyltransferase activity"/>
    <property type="evidence" value="ECO:0007669"/>
    <property type="project" value="UniProtKB-KW"/>
</dbReference>
<protein>
    <submittedName>
        <fullName evidence="3">Lauroyl acyltransferase</fullName>
    </submittedName>
</protein>
<dbReference type="Gene3D" id="1.20.1280.290">
    <property type="match status" value="2"/>
</dbReference>
<organism evidence="3 4">
    <name type="scientific">Sunxiuqinia dokdonensis</name>
    <dbReference type="NCBI Taxonomy" id="1409788"/>
    <lineage>
        <taxon>Bacteria</taxon>
        <taxon>Pseudomonadati</taxon>
        <taxon>Bacteroidota</taxon>
        <taxon>Bacteroidia</taxon>
        <taxon>Marinilabiliales</taxon>
        <taxon>Prolixibacteraceae</taxon>
        <taxon>Sunxiuqinia</taxon>
    </lineage>
</organism>
<accession>A0A0L8V293</accession>
<keyword evidence="1" id="KW-0472">Membrane</keyword>
<keyword evidence="3" id="KW-0808">Transferase</keyword>
<feature type="domain" description="Lipid A biosynthesis N-terminal" evidence="2">
    <location>
        <begin position="9"/>
        <end position="80"/>
    </location>
</feature>
<dbReference type="Proteomes" id="UP000036958">
    <property type="component" value="Unassembled WGS sequence"/>
</dbReference>
<proteinExistence type="predicted"/>
<dbReference type="STRING" id="1409788.NC99_46910"/>
<gene>
    <name evidence="3" type="ORF">NC99_46910</name>
</gene>
<sequence>MKDYLIYSIGFLSQILFFGRTIIQWFKSEHEGKVLSPTLFWKISLLASVLMLTYGILRNDAAILVGQILVYFIYVRNIQLKNDWKPMSLLMRTGILLTPAIILAYLFFGTEYSLATFFSNENNPLLLMIWGIAAQIVFISRFFYQWIYSENRKESILPLGFWIISIVGSAMNFVYGVFRLDPVLVAAHSLGMFVYLRNILIHYNKRSLFSRLNIPVLNKLIAFVSGKIK</sequence>
<feature type="transmembrane region" description="Helical" evidence="1">
    <location>
        <begin position="61"/>
        <end position="77"/>
    </location>
</feature>
<comment type="caution">
    <text evidence="3">The sequence shown here is derived from an EMBL/GenBank/DDBJ whole genome shotgun (WGS) entry which is preliminary data.</text>
</comment>
<evidence type="ECO:0000259" key="2">
    <source>
        <dbReference type="SMART" id="SM01259"/>
    </source>
</evidence>
<keyword evidence="3" id="KW-0012">Acyltransferase</keyword>
<evidence type="ECO:0000313" key="4">
    <source>
        <dbReference type="Proteomes" id="UP000036958"/>
    </source>
</evidence>
<keyword evidence="1" id="KW-1133">Transmembrane helix</keyword>
<reference evidence="4" key="1">
    <citation type="submission" date="2015-07" db="EMBL/GenBank/DDBJ databases">
        <title>Genome sequencing of Sunxiuqinia dokdonensis strain SK.</title>
        <authorList>
            <person name="Ahn S."/>
            <person name="Kim B.-C."/>
        </authorList>
    </citation>
    <scope>NUCLEOTIDE SEQUENCE [LARGE SCALE GENOMIC DNA]</scope>
    <source>
        <strain evidence="4">SK</strain>
    </source>
</reference>
<dbReference type="RefSeq" id="WP_082326641.1">
    <property type="nucleotide sequence ID" value="NZ_LGIA01000225.1"/>
</dbReference>
<feature type="transmembrane region" description="Helical" evidence="1">
    <location>
        <begin position="38"/>
        <end position="55"/>
    </location>
</feature>
<feature type="transmembrane region" description="Helical" evidence="1">
    <location>
        <begin position="184"/>
        <end position="203"/>
    </location>
</feature>
<dbReference type="AlphaFoldDB" id="A0A0L8V293"/>
<dbReference type="GO" id="GO:0008915">
    <property type="term" value="F:lipid-A-disaccharide synthase activity"/>
    <property type="evidence" value="ECO:0007669"/>
    <property type="project" value="InterPro"/>
</dbReference>
<dbReference type="InterPro" id="IPR011499">
    <property type="entry name" value="Lipid_A_biosynth_N"/>
</dbReference>
<dbReference type="OrthoDB" id="9793186at2"/>
<dbReference type="SMART" id="SM01259">
    <property type="entry name" value="LAB_N"/>
    <property type="match status" value="2"/>
</dbReference>
<keyword evidence="4" id="KW-1185">Reference proteome</keyword>
<dbReference type="EMBL" id="LGIA01000225">
    <property type="protein sequence ID" value="KOH42524.1"/>
    <property type="molecule type" value="Genomic_DNA"/>
</dbReference>
<name>A0A0L8V293_9BACT</name>
<dbReference type="GO" id="GO:0016020">
    <property type="term" value="C:membrane"/>
    <property type="evidence" value="ECO:0007669"/>
    <property type="project" value="GOC"/>
</dbReference>
<feature type="transmembrane region" description="Helical" evidence="1">
    <location>
        <begin position="6"/>
        <end position="26"/>
    </location>
</feature>
<feature type="transmembrane region" description="Helical" evidence="1">
    <location>
        <begin position="156"/>
        <end position="178"/>
    </location>
</feature>
<feature type="transmembrane region" description="Helical" evidence="1">
    <location>
        <begin position="89"/>
        <end position="107"/>
    </location>
</feature>
<evidence type="ECO:0000256" key="1">
    <source>
        <dbReference type="SAM" id="Phobius"/>
    </source>
</evidence>
<feature type="transmembrane region" description="Helical" evidence="1">
    <location>
        <begin position="127"/>
        <end position="144"/>
    </location>
</feature>
<dbReference type="Pfam" id="PF07578">
    <property type="entry name" value="LAB_N"/>
    <property type="match status" value="2"/>
</dbReference>
<dbReference type="GO" id="GO:0009245">
    <property type="term" value="P:lipid A biosynthetic process"/>
    <property type="evidence" value="ECO:0007669"/>
    <property type="project" value="InterPro"/>
</dbReference>
<feature type="domain" description="Lipid A biosynthesis N-terminal" evidence="2">
    <location>
        <begin position="130"/>
        <end position="201"/>
    </location>
</feature>
<dbReference type="PATRIC" id="fig|1409788.3.peg.4799"/>